<dbReference type="PROSITE" id="PS50977">
    <property type="entry name" value="HTH_TETR_2"/>
    <property type="match status" value="1"/>
</dbReference>
<dbReference type="InterPro" id="IPR001647">
    <property type="entry name" value="HTH_TetR"/>
</dbReference>
<dbReference type="PANTHER" id="PTHR43479">
    <property type="entry name" value="ACREF/ENVCD OPERON REPRESSOR-RELATED"/>
    <property type="match status" value="1"/>
</dbReference>
<dbReference type="RefSeq" id="WP_039479657.1">
    <property type="nucleotide sequence ID" value="NZ_JSYN01000026.1"/>
</dbReference>
<sequence>MKTEKVDKRQAILEAAEKLFCETGYEGTSTRQISKESGANMAMINYYFGSKEGVFVEIMNERIASFASQLKIINEDKISALEKLHKVIEGYVNRILNNTAFHKMMHRELSLTQRPEMYDKIKDAMGQNMQMIDRIITGGIEDGSFKKDVDVRMIIATIMGTISNVVIAPNKILSCSNFDLNNPKDKKMIKERAITHLQDLTTVYLTTKK</sequence>
<dbReference type="Pfam" id="PF00440">
    <property type="entry name" value="TetR_N"/>
    <property type="match status" value="1"/>
</dbReference>
<gene>
    <name evidence="4" type="ORF">OC25_19620</name>
</gene>
<dbReference type="Gene3D" id="1.10.357.10">
    <property type="entry name" value="Tetracycline Repressor, domain 2"/>
    <property type="match status" value="1"/>
</dbReference>
<evidence type="ECO:0000256" key="2">
    <source>
        <dbReference type="PROSITE-ProRule" id="PRU00335"/>
    </source>
</evidence>
<dbReference type="SUPFAM" id="SSF48498">
    <property type="entry name" value="Tetracyclin repressor-like, C-terminal domain"/>
    <property type="match status" value="1"/>
</dbReference>
<evidence type="ECO:0000313" key="5">
    <source>
        <dbReference type="Proteomes" id="UP000031246"/>
    </source>
</evidence>
<dbReference type="PROSITE" id="PS01081">
    <property type="entry name" value="HTH_TETR_1"/>
    <property type="match status" value="1"/>
</dbReference>
<keyword evidence="5" id="KW-1185">Reference proteome</keyword>
<protein>
    <submittedName>
        <fullName evidence="4">Transcriptional regulator</fullName>
    </submittedName>
</protein>
<feature type="DNA-binding region" description="H-T-H motif" evidence="2">
    <location>
        <begin position="29"/>
        <end position="48"/>
    </location>
</feature>
<accession>A0A0C1D4D3</accession>
<dbReference type="InterPro" id="IPR050624">
    <property type="entry name" value="HTH-type_Tx_Regulator"/>
</dbReference>
<dbReference type="OrthoDB" id="9789566at2"/>
<dbReference type="InterPro" id="IPR013570">
    <property type="entry name" value="Tscrpt_reg_YsiA_C"/>
</dbReference>
<dbReference type="InterPro" id="IPR009057">
    <property type="entry name" value="Homeodomain-like_sf"/>
</dbReference>
<dbReference type="InterPro" id="IPR036271">
    <property type="entry name" value="Tet_transcr_reg_TetR-rel_C_sf"/>
</dbReference>
<dbReference type="Pfam" id="PF08359">
    <property type="entry name" value="TetR_C_4"/>
    <property type="match status" value="1"/>
</dbReference>
<dbReference type="Gene3D" id="1.10.10.60">
    <property type="entry name" value="Homeodomain-like"/>
    <property type="match status" value="1"/>
</dbReference>
<keyword evidence="1 2" id="KW-0238">DNA-binding</keyword>
<dbReference type="AlphaFoldDB" id="A0A0C1D4D3"/>
<name>A0A0C1D4D3_9SPHI</name>
<proteinExistence type="predicted"/>
<dbReference type="Proteomes" id="UP000031246">
    <property type="component" value="Unassembled WGS sequence"/>
</dbReference>
<dbReference type="InterPro" id="IPR023772">
    <property type="entry name" value="DNA-bd_HTH_TetR-type_CS"/>
</dbReference>
<evidence type="ECO:0000313" key="4">
    <source>
        <dbReference type="EMBL" id="KIA91831.1"/>
    </source>
</evidence>
<organism evidence="4 5">
    <name type="scientific">Pedobacter kyungheensis</name>
    <dbReference type="NCBI Taxonomy" id="1069985"/>
    <lineage>
        <taxon>Bacteria</taxon>
        <taxon>Pseudomonadati</taxon>
        <taxon>Bacteroidota</taxon>
        <taxon>Sphingobacteriia</taxon>
        <taxon>Sphingobacteriales</taxon>
        <taxon>Sphingobacteriaceae</taxon>
        <taxon>Pedobacter</taxon>
    </lineage>
</organism>
<evidence type="ECO:0000256" key="1">
    <source>
        <dbReference type="ARBA" id="ARBA00023125"/>
    </source>
</evidence>
<dbReference type="PRINTS" id="PR00455">
    <property type="entry name" value="HTHTETR"/>
</dbReference>
<dbReference type="EMBL" id="JSYN01000026">
    <property type="protein sequence ID" value="KIA91831.1"/>
    <property type="molecule type" value="Genomic_DNA"/>
</dbReference>
<feature type="domain" description="HTH tetR-type" evidence="3">
    <location>
        <begin position="6"/>
        <end position="66"/>
    </location>
</feature>
<dbReference type="PANTHER" id="PTHR43479:SF11">
    <property type="entry name" value="ACREF_ENVCD OPERON REPRESSOR-RELATED"/>
    <property type="match status" value="1"/>
</dbReference>
<evidence type="ECO:0000259" key="3">
    <source>
        <dbReference type="PROSITE" id="PS50977"/>
    </source>
</evidence>
<dbReference type="GO" id="GO:0003677">
    <property type="term" value="F:DNA binding"/>
    <property type="evidence" value="ECO:0007669"/>
    <property type="project" value="UniProtKB-UniRule"/>
</dbReference>
<dbReference type="SUPFAM" id="SSF46689">
    <property type="entry name" value="Homeodomain-like"/>
    <property type="match status" value="1"/>
</dbReference>
<reference evidence="4 5" key="1">
    <citation type="submission" date="2014-10" db="EMBL/GenBank/DDBJ databases">
        <title>Pedobacter Kyungheensis.</title>
        <authorList>
            <person name="Anderson B.M."/>
            <person name="Newman J.D."/>
        </authorList>
    </citation>
    <scope>NUCLEOTIDE SEQUENCE [LARGE SCALE GENOMIC DNA]</scope>
    <source>
        <strain evidence="4 5">KACC 16221</strain>
    </source>
</reference>
<comment type="caution">
    <text evidence="4">The sequence shown here is derived from an EMBL/GenBank/DDBJ whole genome shotgun (WGS) entry which is preliminary data.</text>
</comment>